<dbReference type="PROSITE" id="PS00107">
    <property type="entry name" value="PROTEIN_KINASE_ATP"/>
    <property type="match status" value="1"/>
</dbReference>
<reference evidence="5" key="1">
    <citation type="submission" date="2016-04" db="EMBL/GenBank/DDBJ databases">
        <authorList>
            <person name="Nguyen H.D."/>
            <person name="Samba Siva P."/>
            <person name="Cullis J."/>
            <person name="Levesque C.A."/>
            <person name="Hambleton S."/>
        </authorList>
    </citation>
    <scope>NUCLEOTIDE SEQUENCE</scope>
    <source>
        <strain evidence="5">DAOMC 236422</strain>
    </source>
</reference>
<evidence type="ECO:0000256" key="3">
    <source>
        <dbReference type="SAM" id="Phobius"/>
    </source>
</evidence>
<evidence type="ECO:0000313" key="5">
    <source>
        <dbReference type="EMBL" id="KAE8263152.1"/>
    </source>
</evidence>
<feature type="non-terminal residue" evidence="5">
    <location>
        <position position="1"/>
    </location>
</feature>
<dbReference type="InterPro" id="IPR000719">
    <property type="entry name" value="Prot_kinase_dom"/>
</dbReference>
<evidence type="ECO:0000256" key="1">
    <source>
        <dbReference type="PROSITE-ProRule" id="PRU10141"/>
    </source>
</evidence>
<dbReference type="AlphaFoldDB" id="A0A8X7N3R6"/>
<keyword evidence="6" id="KW-1185">Reference proteome</keyword>
<feature type="domain" description="Protein kinase" evidence="4">
    <location>
        <begin position="165"/>
        <end position="267"/>
    </location>
</feature>
<reference evidence="5" key="2">
    <citation type="journal article" date="2019" name="IMA Fungus">
        <title>Genome sequencing and comparison of five Tilletia species to identify candidate genes for the detection of regulated species infecting wheat.</title>
        <authorList>
            <person name="Nguyen H.D.T."/>
            <person name="Sultana T."/>
            <person name="Kesanakurti P."/>
            <person name="Hambleton S."/>
        </authorList>
    </citation>
    <scope>NUCLEOTIDE SEQUENCE</scope>
    <source>
        <strain evidence="5">DAOMC 236422</strain>
    </source>
</reference>
<sequence length="267" mass="28451">MASPCASQASALTPAFTRYKSSAAEPRSQQMTSLTATAFAMMMILITTTVTLTSGSIRTRQDLRLPRLRVILGPGSLGFTPAPLSDDARLDSAVRSVEDAVVHPPEGGSTGSSPSAASDTPPNITPPIAVNAAPPITVNAAPEAVARPLWTAPAAWRPAGRYVRTRSSPILGRGSHSEVVRVVDVLGGHVRARKRVAFVQAPPRSLWFEIEALTRLARHKGIAELIDVCYTAHKVDLIMPLYWGSLQELFDQADGRGLVTSLAKNLS</sequence>
<dbReference type="SUPFAM" id="SSF56112">
    <property type="entry name" value="Protein kinase-like (PK-like)"/>
    <property type="match status" value="1"/>
</dbReference>
<dbReference type="InterPro" id="IPR017441">
    <property type="entry name" value="Protein_kinase_ATP_BS"/>
</dbReference>
<dbReference type="Gene3D" id="1.10.510.10">
    <property type="entry name" value="Transferase(Phosphotransferase) domain 1"/>
    <property type="match status" value="1"/>
</dbReference>
<dbReference type="InterPro" id="IPR011009">
    <property type="entry name" value="Kinase-like_dom_sf"/>
</dbReference>
<feature type="binding site" evidence="1">
    <location>
        <position position="194"/>
    </location>
    <ligand>
        <name>ATP</name>
        <dbReference type="ChEBI" id="CHEBI:30616"/>
    </ligand>
</feature>
<dbReference type="PROSITE" id="PS50011">
    <property type="entry name" value="PROTEIN_KINASE_DOM"/>
    <property type="match status" value="1"/>
</dbReference>
<protein>
    <recommendedName>
        <fullName evidence="4">Protein kinase domain-containing protein</fullName>
    </recommendedName>
</protein>
<feature type="compositionally biased region" description="Low complexity" evidence="2">
    <location>
        <begin position="104"/>
        <end position="122"/>
    </location>
</feature>
<comment type="caution">
    <text evidence="5">The sequence shown here is derived from an EMBL/GenBank/DDBJ whole genome shotgun (WGS) entry which is preliminary data.</text>
</comment>
<gene>
    <name evidence="5" type="ORF">A4X09_0g7303</name>
</gene>
<organism evidence="5 6">
    <name type="scientific">Tilletia walkeri</name>
    <dbReference type="NCBI Taxonomy" id="117179"/>
    <lineage>
        <taxon>Eukaryota</taxon>
        <taxon>Fungi</taxon>
        <taxon>Dikarya</taxon>
        <taxon>Basidiomycota</taxon>
        <taxon>Ustilaginomycotina</taxon>
        <taxon>Exobasidiomycetes</taxon>
        <taxon>Tilletiales</taxon>
        <taxon>Tilletiaceae</taxon>
        <taxon>Tilletia</taxon>
    </lineage>
</organism>
<keyword evidence="1" id="KW-0067">ATP-binding</keyword>
<keyword evidence="3" id="KW-1133">Transmembrane helix</keyword>
<dbReference type="EMBL" id="LWDG02000692">
    <property type="protein sequence ID" value="KAE8263152.1"/>
    <property type="molecule type" value="Genomic_DNA"/>
</dbReference>
<keyword evidence="3" id="KW-0812">Transmembrane</keyword>
<proteinExistence type="predicted"/>
<name>A0A8X7N3R6_9BASI</name>
<accession>A0A8X7N3R6</accession>
<evidence type="ECO:0000313" key="6">
    <source>
        <dbReference type="Proteomes" id="UP000078113"/>
    </source>
</evidence>
<dbReference type="GO" id="GO:0004672">
    <property type="term" value="F:protein kinase activity"/>
    <property type="evidence" value="ECO:0007669"/>
    <property type="project" value="InterPro"/>
</dbReference>
<keyword evidence="3" id="KW-0472">Membrane</keyword>
<evidence type="ECO:0000259" key="4">
    <source>
        <dbReference type="PROSITE" id="PS50011"/>
    </source>
</evidence>
<evidence type="ECO:0000256" key="2">
    <source>
        <dbReference type="SAM" id="MobiDB-lite"/>
    </source>
</evidence>
<dbReference type="Proteomes" id="UP000078113">
    <property type="component" value="Unassembled WGS sequence"/>
</dbReference>
<dbReference type="GO" id="GO:0005524">
    <property type="term" value="F:ATP binding"/>
    <property type="evidence" value="ECO:0007669"/>
    <property type="project" value="UniProtKB-UniRule"/>
</dbReference>
<feature type="transmembrane region" description="Helical" evidence="3">
    <location>
        <begin position="36"/>
        <end position="57"/>
    </location>
</feature>
<keyword evidence="1" id="KW-0547">Nucleotide-binding</keyword>
<feature type="region of interest" description="Disordered" evidence="2">
    <location>
        <begin position="101"/>
        <end position="127"/>
    </location>
</feature>